<accession>A0A081BI63</accession>
<dbReference type="AlphaFoldDB" id="A0A081BI63"/>
<keyword evidence="2" id="KW-1185">Reference proteome</keyword>
<organism evidence="1 2">
    <name type="scientific">Secundilactobacillus oryzae JCM 18671</name>
    <dbReference type="NCBI Taxonomy" id="1291743"/>
    <lineage>
        <taxon>Bacteria</taxon>
        <taxon>Bacillati</taxon>
        <taxon>Bacillota</taxon>
        <taxon>Bacilli</taxon>
        <taxon>Lactobacillales</taxon>
        <taxon>Lactobacillaceae</taxon>
        <taxon>Secundilactobacillus</taxon>
    </lineage>
</organism>
<name>A0A081BI63_9LACO</name>
<evidence type="ECO:0000313" key="2">
    <source>
        <dbReference type="Proteomes" id="UP000028700"/>
    </source>
</evidence>
<dbReference type="STRING" id="1291743.LOSG293_110470"/>
<dbReference type="EMBL" id="BBJM01000011">
    <property type="protein sequence ID" value="GAK47731.1"/>
    <property type="molecule type" value="Genomic_DNA"/>
</dbReference>
<evidence type="ECO:0000313" key="1">
    <source>
        <dbReference type="EMBL" id="GAK47731.1"/>
    </source>
</evidence>
<dbReference type="Proteomes" id="UP000028700">
    <property type="component" value="Unassembled WGS sequence"/>
</dbReference>
<reference evidence="1" key="1">
    <citation type="journal article" date="2014" name="Genome Announc.">
        <title>Draft Genome Sequence of Lactobacillus oryzae Strain SG293T.</title>
        <authorList>
            <person name="Tanizawa Y."/>
            <person name="Fujisawa T."/>
            <person name="Mochizuki T."/>
            <person name="Kaminuma E."/>
            <person name="Nakamura Y."/>
            <person name="Tohno M."/>
        </authorList>
    </citation>
    <scope>NUCLEOTIDE SEQUENCE [LARGE SCALE GENOMIC DNA]</scope>
    <source>
        <strain evidence="1">SG293</strain>
    </source>
</reference>
<comment type="caution">
    <text evidence="1">The sequence shown here is derived from an EMBL/GenBank/DDBJ whole genome shotgun (WGS) entry which is preliminary data.</text>
</comment>
<gene>
    <name evidence="1" type="ORF">LOSG293_110470</name>
</gene>
<protein>
    <submittedName>
        <fullName evidence="1">Uncharacterized protein</fullName>
    </submittedName>
</protein>
<proteinExistence type="predicted"/>
<sequence>MNNRWRRVMRLNGMSKNDRLAWNGLERAMTRVVKIGIPKTITKRETDTLIRILRDEGDRL</sequence>